<gene>
    <name evidence="1" type="ORF">QVZ41_08115</name>
</gene>
<proteinExistence type="predicted"/>
<comment type="caution">
    <text evidence="1">The sequence shown here is derived from an EMBL/GenBank/DDBJ whole genome shotgun (WGS) entry which is preliminary data.</text>
</comment>
<accession>A0ABT8VS59</accession>
<protein>
    <submittedName>
        <fullName evidence="1">Uncharacterized protein</fullName>
    </submittedName>
</protein>
<organism evidence="1 2">
    <name type="scientific">Wenyingzhuangia gilva</name>
    <dbReference type="NCBI Taxonomy" id="3057677"/>
    <lineage>
        <taxon>Bacteria</taxon>
        <taxon>Pseudomonadati</taxon>
        <taxon>Bacteroidota</taxon>
        <taxon>Flavobacteriia</taxon>
        <taxon>Flavobacteriales</taxon>
        <taxon>Flavobacteriaceae</taxon>
        <taxon>Wenyingzhuangia</taxon>
    </lineage>
</organism>
<name>A0ABT8VS59_9FLAO</name>
<evidence type="ECO:0000313" key="2">
    <source>
        <dbReference type="Proteomes" id="UP001168642"/>
    </source>
</evidence>
<sequence length="591" mass="67107">MEKHTFHIPVMGIGYTVDSPLKVAAYGIDSVISLVDDILLEKLRKYYSELNKLKYIEISDRTIDYRALRITAYLNLMHDLIQIKIDKLKNVSSLKADILIDYIKHLPSGSELKKRLLQSENIEEVKSLIQCNLKPGHIDVNIMTKIDKTNYIDHEALPVEYNDAHAALRGYANAKITSSIVFSAGMNPKLYNYLENFEDFYPDASGFIKKKIILKVSDYRSALIQGKYLAKKGLWVSEYRIESGLNCGGHAFATDGYLLGPVLEEFKKNKKELYNTTHSLFMDALENKNKKRSFCFPDLKISAQGGVGTAEEHQFLLKHYGLDSIGWGSPFLLVPEATTVDVDTIDKLASAQEKDLYLSNISPLGIPFNNLRGNTKDEVKELNIIKNRPGSACPKKHVALNQEFKKEGQCTASREYQYLKIKQLEENDALSPVEQQKEIAKVKEKACICVGLGTTALLNYGIDTKTEGKGVSVCPGPNLAYFSEKVSLSNMIDHIYGKVNIIKRNDRPNLFLKELDMYVTYLSNQINEQFNPKQNKTLTKFTNNLLEGISYYQQLFQSNFNELVEQNKQALDNLSDKYQKVIDLQLQLQRT</sequence>
<keyword evidence="2" id="KW-1185">Reference proteome</keyword>
<dbReference type="Proteomes" id="UP001168642">
    <property type="component" value="Unassembled WGS sequence"/>
</dbReference>
<dbReference type="RefSeq" id="WP_302884059.1">
    <property type="nucleotide sequence ID" value="NZ_JAUMIT010000003.1"/>
</dbReference>
<dbReference type="EMBL" id="JAUMIT010000003">
    <property type="protein sequence ID" value="MDO3694805.1"/>
    <property type="molecule type" value="Genomic_DNA"/>
</dbReference>
<reference evidence="1" key="1">
    <citation type="submission" date="2023-07" db="EMBL/GenBank/DDBJ databases">
        <title>Wenyingzhuangia sp. chi5 genome sequencing and assembly.</title>
        <authorList>
            <person name="Park S."/>
        </authorList>
    </citation>
    <scope>NUCLEOTIDE SEQUENCE</scope>
    <source>
        <strain evidence="1">Chi5</strain>
    </source>
</reference>
<evidence type="ECO:0000313" key="1">
    <source>
        <dbReference type="EMBL" id="MDO3694805.1"/>
    </source>
</evidence>